<comment type="caution">
    <text evidence="8">The sequence shown here is derived from an EMBL/GenBank/DDBJ whole genome shotgun (WGS) entry which is preliminary data.</text>
</comment>
<dbReference type="InterPro" id="IPR011706">
    <property type="entry name" value="Cu-oxidase_C"/>
</dbReference>
<feature type="compositionally biased region" description="Low complexity" evidence="5">
    <location>
        <begin position="742"/>
        <end position="755"/>
    </location>
</feature>
<keyword evidence="2" id="KW-0479">Metal-binding</keyword>
<evidence type="ECO:0000259" key="6">
    <source>
        <dbReference type="Pfam" id="PF07731"/>
    </source>
</evidence>
<evidence type="ECO:0000259" key="7">
    <source>
        <dbReference type="Pfam" id="PF07732"/>
    </source>
</evidence>
<accession>A0A835WU11</accession>
<feature type="region of interest" description="Disordered" evidence="5">
    <location>
        <begin position="1"/>
        <end position="20"/>
    </location>
</feature>
<name>A0A835WU11_9CHLO</name>
<dbReference type="Pfam" id="PF07731">
    <property type="entry name" value="Cu-oxidase_2"/>
    <property type="match status" value="2"/>
</dbReference>
<evidence type="ECO:0008006" key="10">
    <source>
        <dbReference type="Google" id="ProtNLM"/>
    </source>
</evidence>
<dbReference type="InterPro" id="IPR033138">
    <property type="entry name" value="Cu_oxidase_CS"/>
</dbReference>
<dbReference type="EMBL" id="JAEHOD010000003">
    <property type="protein sequence ID" value="KAG2453409.1"/>
    <property type="molecule type" value="Genomic_DNA"/>
</dbReference>
<dbReference type="GO" id="GO:0005507">
    <property type="term" value="F:copper ion binding"/>
    <property type="evidence" value="ECO:0007669"/>
    <property type="project" value="InterPro"/>
</dbReference>
<dbReference type="PANTHER" id="PTHR11709">
    <property type="entry name" value="MULTI-COPPER OXIDASE"/>
    <property type="match status" value="1"/>
</dbReference>
<gene>
    <name evidence="8" type="ORF">HYH02_001632</name>
</gene>
<evidence type="ECO:0000313" key="8">
    <source>
        <dbReference type="EMBL" id="KAG2453409.1"/>
    </source>
</evidence>
<evidence type="ECO:0000256" key="2">
    <source>
        <dbReference type="ARBA" id="ARBA00022723"/>
    </source>
</evidence>
<keyword evidence="3" id="KW-0560">Oxidoreductase</keyword>
<feature type="region of interest" description="Disordered" evidence="5">
    <location>
        <begin position="738"/>
        <end position="758"/>
    </location>
</feature>
<dbReference type="OrthoDB" id="2121828at2759"/>
<proteinExistence type="inferred from homology"/>
<dbReference type="PROSITE" id="PS00080">
    <property type="entry name" value="MULTICOPPER_OXIDASE2"/>
    <property type="match status" value="1"/>
</dbReference>
<dbReference type="InterPro" id="IPR011707">
    <property type="entry name" value="Cu-oxidase-like_N"/>
</dbReference>
<feature type="domain" description="Plastocyanin-like" evidence="6">
    <location>
        <begin position="639"/>
        <end position="738"/>
    </location>
</feature>
<keyword evidence="9" id="KW-1185">Reference proteome</keyword>
<feature type="compositionally biased region" description="Gly residues" evidence="5">
    <location>
        <begin position="1017"/>
        <end position="1039"/>
    </location>
</feature>
<reference evidence="8" key="1">
    <citation type="journal article" date="2020" name="bioRxiv">
        <title>Comparative genomics of Chlamydomonas.</title>
        <authorList>
            <person name="Craig R.J."/>
            <person name="Hasan A.R."/>
            <person name="Ness R.W."/>
            <person name="Keightley P.D."/>
        </authorList>
    </citation>
    <scope>NUCLEOTIDE SEQUENCE</scope>
    <source>
        <strain evidence="8">CCAP 11/173</strain>
    </source>
</reference>
<dbReference type="PROSITE" id="PS00079">
    <property type="entry name" value="MULTICOPPER_OXIDASE1"/>
    <property type="match status" value="3"/>
</dbReference>
<sequence>MGWTVGNAGSGQSASSTGQLGEGQVSAMDVLASTRTYYIAADRVNWDYAPSQRMRCYPDGFAAMPAGVTRIGGVFVKTQYREYTDATFKVLKPRGPDWVHLGSLGPALYAEVGQVLVVVFRNNLPFPVNVAPTGGLVIAPHVSGGLTSATFTEAVPPGRTVTYHWAVPELAGPVPGATVSSRMWLYRSSVDPVVHDNAGLIGPIIVAGRGQAGPDGRARDVDRDVVSVFAVVEERSSPFAAQHDPQLTAGASFTKNMINGWEFCNMPAGAITLRTGERVRWHVSSVGNHDGLHNFHWHGHLVELNGHHVDQFTGIPTASYSVNMVPDEPGNWFFHCHVNKHMGGGMVDMYTVQGPRAPLPPSTGVQRVYYIAAEEQLWDYVPLGADYCSDPPKPFTPDSLGYTYLSGPWAGSNTSTSAAAGANRSSTPTARLGSRLTKTLYVQYTDATFTTPAPRTAATAYLGFTGPIIRANVGDTIKVMFLNRARMPTSIHAHGVRYTKANEGTLYDDGSDPATEKADDVVAPGQNYTYTWHVRETSGPGPRDPSSLLWIYHGHVDEAAETNAGLMGGIIITGRGMARSAINLTPVDVDRELVILMTVTNETASSNFKANLQTADPSAASNPAALSRTTADPDFQAHMLKHSINGFMYCNLPHLNFTVGERVRLHIMSFGSVEDTHSVHLGGPRFDYNRHHSDAVQVSPGGMISADVAFTAPGNYELQCRMAHHINAGMRARYTVLPKPADPQADPQQQPQPAAGTPLTGVTRAYFIQAEPLEWDYAPAGYQKCTETDLSGKSAPYLLKSSASIGSKYRKAVYREYTDESFTVRKPGPDYTGLVGPLVVAEVGDRLEVHFRNALTDLPHYPVNLAPGGGLVEDGSDAECEGGAPVAAGGHCVYRWIVPDTAGPGLDDVSTVAYGYTSSVDVASAPNLGLVGALVVAGRGELQPPVGPGAAPLPGGVDFLVPLYFQVMDENASPYLAVNAKAAGVNLTAMGTIKDGHSEHGTTNTAAHQDEHSTHMPGGGSGSGMSGSGSGMNMSGGGSGGMAMEPADFMETNRMHAINGYVYCNLPRPAFPTGSLVRWVLMAYGSESEFHSPYFTNHDTQVDRFGWSTLASLMPATIRTADMRAGAPGNWLMFCDVHHDYMAGMMAEFRVLPDNSSSSSSSSRQQRLA</sequence>
<comment type="similarity">
    <text evidence="1">Belongs to the multicopper oxidase family.</text>
</comment>
<dbReference type="SUPFAM" id="SSF49503">
    <property type="entry name" value="Cupredoxins"/>
    <property type="match status" value="6"/>
</dbReference>
<organism evidence="8 9">
    <name type="scientific">Chlamydomonas schloesseri</name>
    <dbReference type="NCBI Taxonomy" id="2026947"/>
    <lineage>
        <taxon>Eukaryota</taxon>
        <taxon>Viridiplantae</taxon>
        <taxon>Chlorophyta</taxon>
        <taxon>core chlorophytes</taxon>
        <taxon>Chlorophyceae</taxon>
        <taxon>CS clade</taxon>
        <taxon>Chlamydomonadales</taxon>
        <taxon>Chlamydomonadaceae</taxon>
        <taxon>Chlamydomonas</taxon>
    </lineage>
</organism>
<dbReference type="InterPro" id="IPR045087">
    <property type="entry name" value="Cu-oxidase_fam"/>
</dbReference>
<dbReference type="Pfam" id="PF07732">
    <property type="entry name" value="Cu-oxidase_3"/>
    <property type="match status" value="1"/>
</dbReference>
<evidence type="ECO:0000256" key="1">
    <source>
        <dbReference type="ARBA" id="ARBA00010609"/>
    </source>
</evidence>
<evidence type="ECO:0000256" key="3">
    <source>
        <dbReference type="ARBA" id="ARBA00023002"/>
    </source>
</evidence>
<feature type="region of interest" description="Disordered" evidence="5">
    <location>
        <begin position="994"/>
        <end position="1039"/>
    </location>
</feature>
<feature type="domain" description="Plastocyanin-like" evidence="7">
    <location>
        <begin position="442"/>
        <end position="574"/>
    </location>
</feature>
<dbReference type="InterPro" id="IPR002355">
    <property type="entry name" value="Cu_oxidase_Cu_BS"/>
</dbReference>
<evidence type="ECO:0000256" key="4">
    <source>
        <dbReference type="ARBA" id="ARBA00023008"/>
    </source>
</evidence>
<protein>
    <recommendedName>
        <fullName evidence="10">Multicopper oxidase</fullName>
    </recommendedName>
</protein>
<feature type="domain" description="Plastocyanin-like" evidence="6">
    <location>
        <begin position="247"/>
        <end position="352"/>
    </location>
</feature>
<feature type="compositionally biased region" description="Low complexity" evidence="5">
    <location>
        <begin position="1"/>
        <end position="19"/>
    </location>
</feature>
<dbReference type="PANTHER" id="PTHR11709:SF486">
    <property type="entry name" value="MULTICOPPER OXIDASE"/>
    <property type="match status" value="1"/>
</dbReference>
<dbReference type="Proteomes" id="UP000613740">
    <property type="component" value="Unassembled WGS sequence"/>
</dbReference>
<dbReference type="Gene3D" id="2.60.40.420">
    <property type="entry name" value="Cupredoxins - blue copper proteins"/>
    <property type="match status" value="5"/>
</dbReference>
<dbReference type="InterPro" id="IPR008972">
    <property type="entry name" value="Cupredoxin"/>
</dbReference>
<evidence type="ECO:0000313" key="9">
    <source>
        <dbReference type="Proteomes" id="UP000613740"/>
    </source>
</evidence>
<dbReference type="GO" id="GO:0016491">
    <property type="term" value="F:oxidoreductase activity"/>
    <property type="evidence" value="ECO:0007669"/>
    <property type="project" value="UniProtKB-KW"/>
</dbReference>
<evidence type="ECO:0000256" key="5">
    <source>
        <dbReference type="SAM" id="MobiDB-lite"/>
    </source>
</evidence>
<keyword evidence="4" id="KW-0186">Copper</keyword>
<dbReference type="AlphaFoldDB" id="A0A835WU11"/>